<dbReference type="InParanoid" id="C7Q8S6"/>
<evidence type="ECO:0008006" key="4">
    <source>
        <dbReference type="Google" id="ProtNLM"/>
    </source>
</evidence>
<gene>
    <name evidence="2" type="ordered locus">Caci_1418</name>
</gene>
<dbReference type="HOGENOM" id="CLU_1358412_0_0_11"/>
<proteinExistence type="predicted"/>
<dbReference type="EMBL" id="CP001700">
    <property type="protein sequence ID" value="ACU70341.1"/>
    <property type="molecule type" value="Genomic_DNA"/>
</dbReference>
<reference evidence="2 3" key="1">
    <citation type="journal article" date="2009" name="Stand. Genomic Sci.">
        <title>Complete genome sequence of Catenulispora acidiphila type strain (ID 139908).</title>
        <authorList>
            <person name="Copeland A."/>
            <person name="Lapidus A."/>
            <person name="Glavina Del Rio T."/>
            <person name="Nolan M."/>
            <person name="Lucas S."/>
            <person name="Chen F."/>
            <person name="Tice H."/>
            <person name="Cheng J.F."/>
            <person name="Bruce D."/>
            <person name="Goodwin L."/>
            <person name="Pitluck S."/>
            <person name="Mikhailova N."/>
            <person name="Pati A."/>
            <person name="Ivanova N."/>
            <person name="Mavromatis K."/>
            <person name="Chen A."/>
            <person name="Palaniappan K."/>
            <person name="Chain P."/>
            <person name="Land M."/>
            <person name="Hauser L."/>
            <person name="Chang Y.J."/>
            <person name="Jeffries C.D."/>
            <person name="Chertkov O."/>
            <person name="Brettin T."/>
            <person name="Detter J.C."/>
            <person name="Han C."/>
            <person name="Ali Z."/>
            <person name="Tindall B.J."/>
            <person name="Goker M."/>
            <person name="Bristow J."/>
            <person name="Eisen J.A."/>
            <person name="Markowitz V."/>
            <person name="Hugenholtz P."/>
            <person name="Kyrpides N.C."/>
            <person name="Klenk H.P."/>
        </authorList>
    </citation>
    <scope>NUCLEOTIDE SEQUENCE [LARGE SCALE GENOMIC DNA]</scope>
    <source>
        <strain evidence="3">DSM 44928 / JCM 14897 / NBRC 102108 / NRRL B-24433 / ID139908</strain>
    </source>
</reference>
<sequence length="201" mass="20523" precursor="true">MNRIMAPMVVVLSGVLVACSSPAHKAAPAPVGQQSVAQLTTLALATSDLPFGWAVSPPASVSSVTAPCAALTTDGSMQLPAQAESDFQQSEDGPFVQEILASGAAQPVHDAWAAVQKEAIACSAVTSGIDTTRLSTMAFPSYGDESYALQLAVSRSGVNYGGDVVVIRKGQVFVEVAVFGVDGVSASLVKQLVDTATKKAL</sequence>
<keyword evidence="1" id="KW-0732">Signal</keyword>
<organism evidence="2 3">
    <name type="scientific">Catenulispora acidiphila (strain DSM 44928 / JCM 14897 / NBRC 102108 / NRRL B-24433 / ID139908)</name>
    <dbReference type="NCBI Taxonomy" id="479433"/>
    <lineage>
        <taxon>Bacteria</taxon>
        <taxon>Bacillati</taxon>
        <taxon>Actinomycetota</taxon>
        <taxon>Actinomycetes</taxon>
        <taxon>Catenulisporales</taxon>
        <taxon>Catenulisporaceae</taxon>
        <taxon>Catenulispora</taxon>
    </lineage>
</organism>
<dbReference type="KEGG" id="cai:Caci_1418"/>
<feature type="chain" id="PRO_5002983023" description="PknH-like extracellular domain-containing protein" evidence="1">
    <location>
        <begin position="26"/>
        <end position="201"/>
    </location>
</feature>
<dbReference type="RefSeq" id="WP_012785635.1">
    <property type="nucleotide sequence ID" value="NC_013131.1"/>
</dbReference>
<keyword evidence="3" id="KW-1185">Reference proteome</keyword>
<dbReference type="Proteomes" id="UP000000851">
    <property type="component" value="Chromosome"/>
</dbReference>
<feature type="signal peptide" evidence="1">
    <location>
        <begin position="1"/>
        <end position="25"/>
    </location>
</feature>
<name>C7Q8S6_CATAD</name>
<evidence type="ECO:0000313" key="3">
    <source>
        <dbReference type="Proteomes" id="UP000000851"/>
    </source>
</evidence>
<protein>
    <recommendedName>
        <fullName evidence="4">PknH-like extracellular domain-containing protein</fullName>
    </recommendedName>
</protein>
<accession>C7Q8S6</accession>
<dbReference type="STRING" id="479433.Caci_1418"/>
<evidence type="ECO:0000256" key="1">
    <source>
        <dbReference type="SAM" id="SignalP"/>
    </source>
</evidence>
<dbReference type="PROSITE" id="PS51257">
    <property type="entry name" value="PROKAR_LIPOPROTEIN"/>
    <property type="match status" value="1"/>
</dbReference>
<dbReference type="AlphaFoldDB" id="C7Q8S6"/>
<evidence type="ECO:0000313" key="2">
    <source>
        <dbReference type="EMBL" id="ACU70341.1"/>
    </source>
</evidence>